<name>A0A8F6TUH0_9RHOB</name>
<evidence type="ECO:0000259" key="1">
    <source>
        <dbReference type="Pfam" id="PF03795"/>
    </source>
</evidence>
<proteinExistence type="predicted"/>
<dbReference type="Proteomes" id="UP000825009">
    <property type="component" value="Chromosome"/>
</dbReference>
<keyword evidence="3" id="KW-1185">Reference proteome</keyword>
<dbReference type="EMBL" id="CP079194">
    <property type="protein sequence ID" value="QXT39192.1"/>
    <property type="molecule type" value="Genomic_DNA"/>
</dbReference>
<sequence length="104" mass="10787">MPEYLFAYHGGGMPETPEEGEKMMEAWNTWYGNMGDAVVNPGAPVGMSKTVAKGGVSDDGGANPMSGFTVVRAESIEAACDMAKGCPMVSDGSGSVEVAEVMEM</sequence>
<dbReference type="KEGG" id="gce:KYE46_14865"/>
<dbReference type="Pfam" id="PF03795">
    <property type="entry name" value="YCII"/>
    <property type="match status" value="1"/>
</dbReference>
<accession>A0A8F6TUH0</accession>
<feature type="domain" description="YCII-related" evidence="1">
    <location>
        <begin position="54"/>
        <end position="104"/>
    </location>
</feature>
<organism evidence="2 3">
    <name type="scientific">Gymnodinialimonas ceratoperidinii</name>
    <dbReference type="NCBI Taxonomy" id="2856823"/>
    <lineage>
        <taxon>Bacteria</taxon>
        <taxon>Pseudomonadati</taxon>
        <taxon>Pseudomonadota</taxon>
        <taxon>Alphaproteobacteria</taxon>
        <taxon>Rhodobacterales</taxon>
        <taxon>Paracoccaceae</taxon>
        <taxon>Gymnodinialimonas</taxon>
    </lineage>
</organism>
<dbReference type="RefSeq" id="WP_219001594.1">
    <property type="nucleotide sequence ID" value="NZ_CP079194.1"/>
</dbReference>
<reference evidence="2 3" key="1">
    <citation type="submission" date="2021-07" db="EMBL/GenBank/DDBJ databases">
        <title>A novel Jannaschia species isolated from marine dinoflagellate Ceratoperidinium margalefii.</title>
        <authorList>
            <person name="Jiang Y."/>
            <person name="Li Z."/>
        </authorList>
    </citation>
    <scope>NUCLEOTIDE SEQUENCE [LARGE SCALE GENOMIC DNA]</scope>
    <source>
        <strain evidence="2 3">J12C1-MA-4</strain>
    </source>
</reference>
<gene>
    <name evidence="2" type="ORF">KYE46_14865</name>
</gene>
<dbReference type="InterPro" id="IPR005545">
    <property type="entry name" value="YCII"/>
</dbReference>
<evidence type="ECO:0000313" key="2">
    <source>
        <dbReference type="EMBL" id="QXT39192.1"/>
    </source>
</evidence>
<protein>
    <recommendedName>
        <fullName evidence="1">YCII-related domain-containing protein</fullName>
    </recommendedName>
</protein>
<dbReference type="AlphaFoldDB" id="A0A8F6TUH0"/>
<evidence type="ECO:0000313" key="3">
    <source>
        <dbReference type="Proteomes" id="UP000825009"/>
    </source>
</evidence>